<dbReference type="PROSITE" id="PS01321">
    <property type="entry name" value="RUVC"/>
    <property type="match status" value="1"/>
</dbReference>
<comment type="cofactor">
    <cofactor evidence="13">
        <name>Mg(2+)</name>
        <dbReference type="ChEBI" id="CHEBI:18420"/>
    </cofactor>
    <text evidence="13">Binds 2 Mg(2+) ion per subunit.</text>
</comment>
<dbReference type="EMBL" id="CCEJ010000007">
    <property type="protein sequence ID" value="CDR34339.1"/>
    <property type="molecule type" value="Genomic_DNA"/>
</dbReference>
<evidence type="ECO:0000256" key="6">
    <source>
        <dbReference type="ARBA" id="ARBA00022763"/>
    </source>
</evidence>
<sequence length="164" mass="17825">MESKKGKIYLGIDPGTRVTGYGLVSFENNSYSALDYGCVRPPPALPLPDRYLILFDSVSSIIERFKPDAMAIETQFVSKNCGSALKLGMARGAIMVAARKLNIPLFEYSPTEAKKGIVGHGSASKEQVQKMVMHFLNLSEMPKPLDASDALSLALCAGLRAQHF</sequence>
<dbReference type="FunFam" id="3.30.420.10:FF:000002">
    <property type="entry name" value="Crossover junction endodeoxyribonuclease RuvC"/>
    <property type="match status" value="1"/>
</dbReference>
<evidence type="ECO:0000256" key="4">
    <source>
        <dbReference type="ARBA" id="ARBA00022723"/>
    </source>
</evidence>
<feature type="active site" evidence="13">
    <location>
        <position position="13"/>
    </location>
</feature>
<evidence type="ECO:0000256" key="3">
    <source>
        <dbReference type="ARBA" id="ARBA00022722"/>
    </source>
</evidence>
<comment type="catalytic activity">
    <reaction evidence="12 13">
        <text>Endonucleolytic cleavage at a junction such as a reciprocal single-stranded crossover between two homologous DNA duplexes (Holliday junction).</text>
        <dbReference type="EC" id="3.1.21.10"/>
    </reaction>
</comment>
<dbReference type="HAMAP" id="MF_00034">
    <property type="entry name" value="RuvC"/>
    <property type="match status" value="1"/>
</dbReference>
<dbReference type="CDD" id="cd16962">
    <property type="entry name" value="RuvC"/>
    <property type="match status" value="1"/>
</dbReference>
<dbReference type="EC" id="3.1.21.10" evidence="13 14"/>
<dbReference type="STRING" id="1437425.CSEC_1525"/>
<dbReference type="Gene3D" id="3.30.420.10">
    <property type="entry name" value="Ribonuclease H-like superfamily/Ribonuclease H"/>
    <property type="match status" value="1"/>
</dbReference>
<comment type="similarity">
    <text evidence="1 13">Belongs to the RuvC family.</text>
</comment>
<dbReference type="GO" id="GO:0048476">
    <property type="term" value="C:Holliday junction resolvase complex"/>
    <property type="evidence" value="ECO:0007669"/>
    <property type="project" value="UniProtKB-UniRule"/>
</dbReference>
<evidence type="ECO:0000313" key="15">
    <source>
        <dbReference type="EMBL" id="CDR34339.1"/>
    </source>
</evidence>
<feature type="binding site" evidence="13">
    <location>
        <position position="146"/>
    </location>
    <ligand>
        <name>Mg(2+)</name>
        <dbReference type="ChEBI" id="CHEBI:18420"/>
        <label>1</label>
    </ligand>
</feature>
<dbReference type="SUPFAM" id="SSF53098">
    <property type="entry name" value="Ribonuclease H-like"/>
    <property type="match status" value="1"/>
</dbReference>
<dbReference type="GO" id="GO:0008821">
    <property type="term" value="F:crossover junction DNA endonuclease activity"/>
    <property type="evidence" value="ECO:0007669"/>
    <property type="project" value="UniProtKB-UniRule"/>
</dbReference>
<keyword evidence="7 13" id="KW-0378">Hydrolase</keyword>
<dbReference type="PANTHER" id="PTHR30194:SF3">
    <property type="entry name" value="CROSSOVER JUNCTION ENDODEOXYRIBONUCLEASE RUVC"/>
    <property type="match status" value="1"/>
</dbReference>
<evidence type="ECO:0000256" key="14">
    <source>
        <dbReference type="NCBIfam" id="TIGR00228"/>
    </source>
</evidence>
<organism evidence="15 16">
    <name type="scientific">Candidatus Criblamydia sequanensis CRIB-18</name>
    <dbReference type="NCBI Taxonomy" id="1437425"/>
    <lineage>
        <taxon>Bacteria</taxon>
        <taxon>Pseudomonadati</taxon>
        <taxon>Chlamydiota</taxon>
        <taxon>Chlamydiia</taxon>
        <taxon>Parachlamydiales</taxon>
        <taxon>Candidatus Criblamydiaceae</taxon>
        <taxon>Candidatus Criblamydia</taxon>
    </lineage>
</organism>
<comment type="caution">
    <text evidence="15">The sequence shown here is derived from an EMBL/GenBank/DDBJ whole genome shotgun (WGS) entry which is preliminary data.</text>
</comment>
<evidence type="ECO:0000256" key="1">
    <source>
        <dbReference type="ARBA" id="ARBA00009518"/>
    </source>
</evidence>
<accession>A0A090E0K6</accession>
<dbReference type="InterPro" id="IPR012337">
    <property type="entry name" value="RNaseH-like_sf"/>
</dbReference>
<dbReference type="Proteomes" id="UP000031552">
    <property type="component" value="Unassembled WGS sequence"/>
</dbReference>
<dbReference type="InterPro" id="IPR002176">
    <property type="entry name" value="X-over_junc_endoDNase_RuvC"/>
</dbReference>
<evidence type="ECO:0000256" key="9">
    <source>
        <dbReference type="ARBA" id="ARBA00023125"/>
    </source>
</evidence>
<evidence type="ECO:0000256" key="10">
    <source>
        <dbReference type="ARBA" id="ARBA00023172"/>
    </source>
</evidence>
<feature type="binding site" evidence="13">
    <location>
        <position position="73"/>
    </location>
    <ligand>
        <name>Mg(2+)</name>
        <dbReference type="ChEBI" id="CHEBI:18420"/>
        <label>2</label>
    </ligand>
</feature>
<dbReference type="RefSeq" id="WP_041017881.1">
    <property type="nucleotide sequence ID" value="NZ_CCEJ010000007.1"/>
</dbReference>
<protein>
    <recommendedName>
        <fullName evidence="13 14">Crossover junction endodeoxyribonuclease RuvC</fullName>
        <ecNumber evidence="13 14">3.1.21.10</ecNumber>
    </recommendedName>
    <alternativeName>
        <fullName evidence="13">Holliday junction nuclease RuvC</fullName>
    </alternativeName>
    <alternativeName>
        <fullName evidence="13">Holliday junction resolvase RuvC</fullName>
    </alternativeName>
</protein>
<evidence type="ECO:0000256" key="5">
    <source>
        <dbReference type="ARBA" id="ARBA00022759"/>
    </source>
</evidence>
<evidence type="ECO:0000313" key="16">
    <source>
        <dbReference type="Proteomes" id="UP000031552"/>
    </source>
</evidence>
<evidence type="ECO:0000256" key="7">
    <source>
        <dbReference type="ARBA" id="ARBA00022801"/>
    </source>
</evidence>
<keyword evidence="4 13" id="KW-0479">Metal-binding</keyword>
<evidence type="ECO:0000256" key="11">
    <source>
        <dbReference type="ARBA" id="ARBA00023204"/>
    </source>
</evidence>
<dbReference type="InterPro" id="IPR036397">
    <property type="entry name" value="RNaseH_sf"/>
</dbReference>
<keyword evidence="10 13" id="KW-0233">DNA recombination</keyword>
<feature type="binding site" evidence="13">
    <location>
        <position position="13"/>
    </location>
    <ligand>
        <name>Mg(2+)</name>
        <dbReference type="ChEBI" id="CHEBI:18420"/>
        <label>1</label>
    </ligand>
</feature>
<dbReference type="OrthoDB" id="9805499at2"/>
<dbReference type="eggNOG" id="COG0817">
    <property type="taxonomic scope" value="Bacteria"/>
</dbReference>
<comment type="subunit">
    <text evidence="13">Homodimer which binds Holliday junction (HJ) DNA. The HJ becomes 2-fold symmetrical on binding to RuvC with unstacked arms; it has a different conformation from HJ DNA in complex with RuvA. In the full resolvosome a probable DNA-RuvA(4)-RuvB(12)-RuvC(2) complex forms which resolves the HJ.</text>
</comment>
<dbReference type="GO" id="GO:0003677">
    <property type="term" value="F:DNA binding"/>
    <property type="evidence" value="ECO:0007669"/>
    <property type="project" value="UniProtKB-KW"/>
</dbReference>
<dbReference type="GO" id="GO:0006281">
    <property type="term" value="P:DNA repair"/>
    <property type="evidence" value="ECO:0007669"/>
    <property type="project" value="UniProtKB-UniRule"/>
</dbReference>
<evidence type="ECO:0000256" key="2">
    <source>
        <dbReference type="ARBA" id="ARBA00022490"/>
    </source>
</evidence>
<proteinExistence type="inferred from homology"/>
<dbReference type="GO" id="GO:0006310">
    <property type="term" value="P:DNA recombination"/>
    <property type="evidence" value="ECO:0007669"/>
    <property type="project" value="UniProtKB-UniRule"/>
</dbReference>
<keyword evidence="16" id="KW-1185">Reference proteome</keyword>
<comment type="subcellular location">
    <subcellularLocation>
        <location evidence="13">Cytoplasm</location>
    </subcellularLocation>
</comment>
<keyword evidence="11 13" id="KW-0234">DNA repair</keyword>
<dbReference type="PRINTS" id="PR00696">
    <property type="entry name" value="RSOLVASERUVC"/>
</dbReference>
<keyword evidence="9 13" id="KW-0238">DNA-binding</keyword>
<name>A0A090E0K6_9BACT</name>
<dbReference type="NCBIfam" id="TIGR00228">
    <property type="entry name" value="ruvC"/>
    <property type="match status" value="1"/>
</dbReference>
<dbReference type="PANTHER" id="PTHR30194">
    <property type="entry name" value="CROSSOVER JUNCTION ENDODEOXYRIBONUCLEASE RUVC"/>
    <property type="match status" value="1"/>
</dbReference>
<dbReference type="Pfam" id="PF02075">
    <property type="entry name" value="RuvC"/>
    <property type="match status" value="1"/>
</dbReference>
<reference evidence="15" key="2">
    <citation type="submission" date="2014-09" db="EMBL/GenBank/DDBJ databases">
        <title>Criblamydia sequanensis harbors a mega-plasmid encoding arsenite resistance.</title>
        <authorList>
            <person name="Bertelli C."/>
            <person name="Goesmann A."/>
            <person name="Greub G."/>
        </authorList>
    </citation>
    <scope>NUCLEOTIDE SEQUENCE [LARGE SCALE GENOMIC DNA]</scope>
    <source>
        <strain evidence="15">CRIB-18</strain>
    </source>
</reference>
<feature type="active site" evidence="13">
    <location>
        <position position="73"/>
    </location>
</feature>
<evidence type="ECO:0000256" key="13">
    <source>
        <dbReference type="HAMAP-Rule" id="MF_00034"/>
    </source>
</evidence>
<reference evidence="15" key="1">
    <citation type="submission" date="2013-12" db="EMBL/GenBank/DDBJ databases">
        <authorList>
            <person name="Linke B."/>
        </authorList>
    </citation>
    <scope>NUCLEOTIDE SEQUENCE [LARGE SCALE GENOMIC DNA]</scope>
    <source>
        <strain evidence="15">CRIB-18</strain>
    </source>
</reference>
<keyword evidence="6 13" id="KW-0227">DNA damage</keyword>
<keyword evidence="3 13" id="KW-0540">Nuclease</keyword>
<keyword evidence="5 13" id="KW-0255">Endonuclease</keyword>
<comment type="function">
    <text evidence="13">The RuvA-RuvB-RuvC complex processes Holliday junction (HJ) DNA during genetic recombination and DNA repair. Endonuclease that resolves HJ intermediates. Cleaves cruciform DNA by making single-stranded nicks across the HJ at symmetrical positions within the homologous arms, yielding a 5'-phosphate and a 3'-hydroxyl group; requires a central core of homology in the junction. The consensus cleavage sequence is 5'-(A/T)TT(C/G)-3'. Cleavage occurs on the 3'-side of the TT dinucleotide at the point of strand exchange. HJ branch migration catalyzed by RuvA-RuvB allows RuvC to scan DNA until it finds its consensus sequence, where it cleaves and resolves the cruciform DNA.</text>
</comment>
<dbReference type="GO" id="GO:0000287">
    <property type="term" value="F:magnesium ion binding"/>
    <property type="evidence" value="ECO:0007669"/>
    <property type="project" value="UniProtKB-UniRule"/>
</dbReference>
<dbReference type="GO" id="GO:0005737">
    <property type="term" value="C:cytoplasm"/>
    <property type="evidence" value="ECO:0007669"/>
    <property type="project" value="UniProtKB-SubCell"/>
</dbReference>
<evidence type="ECO:0000256" key="8">
    <source>
        <dbReference type="ARBA" id="ARBA00022842"/>
    </source>
</evidence>
<keyword evidence="2 13" id="KW-0963">Cytoplasm</keyword>
<evidence type="ECO:0000256" key="12">
    <source>
        <dbReference type="ARBA" id="ARBA00029354"/>
    </source>
</evidence>
<dbReference type="AlphaFoldDB" id="A0A090E0K6"/>
<gene>
    <name evidence="13 15" type="primary">ruvC</name>
    <name evidence="15" type="ORF">CSEC_1525</name>
</gene>
<keyword evidence="8 13" id="KW-0460">Magnesium</keyword>
<dbReference type="InterPro" id="IPR020563">
    <property type="entry name" value="X-over_junc_endoDNase_Mg_BS"/>
</dbReference>
<feature type="active site" evidence="13">
    <location>
        <position position="146"/>
    </location>
</feature>